<proteinExistence type="predicted"/>
<evidence type="ECO:0000313" key="2">
    <source>
        <dbReference type="EMBL" id="REG00892.1"/>
    </source>
</evidence>
<organism evidence="2 3">
    <name type="scientific">Asanoa ferruginea</name>
    <dbReference type="NCBI Taxonomy" id="53367"/>
    <lineage>
        <taxon>Bacteria</taxon>
        <taxon>Bacillati</taxon>
        <taxon>Actinomycetota</taxon>
        <taxon>Actinomycetes</taxon>
        <taxon>Micromonosporales</taxon>
        <taxon>Micromonosporaceae</taxon>
        <taxon>Asanoa</taxon>
    </lineage>
</organism>
<gene>
    <name evidence="2" type="ORF">DFJ67_6951</name>
</gene>
<dbReference type="EMBL" id="QUMQ01000001">
    <property type="protein sequence ID" value="REG00892.1"/>
    <property type="molecule type" value="Genomic_DNA"/>
</dbReference>
<evidence type="ECO:0000313" key="3">
    <source>
        <dbReference type="Proteomes" id="UP000256913"/>
    </source>
</evidence>
<comment type="caution">
    <text evidence="2">The sequence shown here is derived from an EMBL/GenBank/DDBJ whole genome shotgun (WGS) entry which is preliminary data.</text>
</comment>
<name>A0A3D9ZUM1_9ACTN</name>
<dbReference type="Proteomes" id="UP000256913">
    <property type="component" value="Unassembled WGS sequence"/>
</dbReference>
<evidence type="ECO:0000256" key="1">
    <source>
        <dbReference type="SAM" id="MobiDB-lite"/>
    </source>
</evidence>
<sequence>MKQPGRSRSETDQNPGHVIRMPPAGQPLREDTRPQNPALGAQRDGFDPNRAQIRAAGVAIVMNNIHIADNMQEHIIGRKDP</sequence>
<keyword evidence="3" id="KW-1185">Reference proteome</keyword>
<feature type="region of interest" description="Disordered" evidence="1">
    <location>
        <begin position="1"/>
        <end position="48"/>
    </location>
</feature>
<dbReference type="AlphaFoldDB" id="A0A3D9ZUM1"/>
<accession>A0A3D9ZUM1</accession>
<protein>
    <submittedName>
        <fullName evidence="2">Uncharacterized protein</fullName>
    </submittedName>
</protein>
<reference evidence="2 3" key="1">
    <citation type="submission" date="2018-08" db="EMBL/GenBank/DDBJ databases">
        <title>Sequencing the genomes of 1000 actinobacteria strains.</title>
        <authorList>
            <person name="Klenk H.-P."/>
        </authorList>
    </citation>
    <scope>NUCLEOTIDE SEQUENCE [LARGE SCALE GENOMIC DNA]</scope>
    <source>
        <strain evidence="2 3">DSM 44099</strain>
    </source>
</reference>